<dbReference type="KEGG" id="vg:40088696"/>
<dbReference type="InterPro" id="IPR029052">
    <property type="entry name" value="Metallo-depent_PP-like"/>
</dbReference>
<evidence type="ECO:0000313" key="3">
    <source>
        <dbReference type="Proteomes" id="UP000223025"/>
    </source>
</evidence>
<accession>A0A223W009</accession>
<proteinExistence type="predicted"/>
<organism evidence="2 3">
    <name type="scientific">Agrobacterium phage Atu_ph07</name>
    <dbReference type="NCBI Taxonomy" id="2024264"/>
    <lineage>
        <taxon>Viruses</taxon>
        <taxon>Duplodnaviria</taxon>
        <taxon>Heunggongvirae</taxon>
        <taxon>Uroviricota</taxon>
        <taxon>Caudoviricetes</taxon>
        <taxon>Polybotosvirus</taxon>
        <taxon>Polybotosvirus Atuph07</taxon>
    </lineage>
</organism>
<reference evidence="2 3" key="1">
    <citation type="submission" date="2017-06" db="EMBL/GenBank/DDBJ databases">
        <authorList>
            <person name="Kim H.J."/>
            <person name="Triplett B.A."/>
        </authorList>
    </citation>
    <scope>NUCLEOTIDE SEQUENCE [LARGE SCALE GENOMIC DNA]</scope>
</reference>
<dbReference type="GO" id="GO:0004519">
    <property type="term" value="F:endonuclease activity"/>
    <property type="evidence" value="ECO:0007669"/>
    <property type="project" value="UniProtKB-KW"/>
</dbReference>
<keyword evidence="2" id="KW-0255">Endonuclease</keyword>
<dbReference type="GO" id="GO:0016787">
    <property type="term" value="F:hydrolase activity"/>
    <property type="evidence" value="ECO:0007669"/>
    <property type="project" value="InterPro"/>
</dbReference>
<sequence length="340" mass="39668">MINLFEKAAVFADIHFGKKNNERLFNEDCNNFIDFFIAECKKEGVDTIIFLGDWHDNRQSLHVSTLKYSIENLKKLNDNFDKVYMIMGNHDIYYKDRRDVNSIIVGDSLDNIVIINDFLEVGNCLFCPWLVNEDWTTIKDRVKGKSYVFGHFELPHFQMNAMVEMPDHGGLSADHFDEVVYMTFTGHFHKRQVRKKVCYVGSPFPHTYADAWDDERGFMILEWGQEPRFVDFDGPRYRTMSLTELLDDPLGKLPEQSYAKIATDIDLNYEEIHFIKDTFIAQFKARKFDITSGIRDTNDHDFSDQNIDVLSIDQIVIDGLKSIESKTMKTDVLIKLFSDL</sequence>
<dbReference type="SUPFAM" id="SSF56300">
    <property type="entry name" value="Metallo-dependent phosphatases"/>
    <property type="match status" value="1"/>
</dbReference>
<dbReference type="Gene3D" id="3.60.21.10">
    <property type="match status" value="1"/>
</dbReference>
<dbReference type="RefSeq" id="YP_009612358.1">
    <property type="nucleotide sequence ID" value="NC_042013.1"/>
</dbReference>
<feature type="domain" description="Calcineurin-like phosphoesterase" evidence="1">
    <location>
        <begin position="9"/>
        <end position="106"/>
    </location>
</feature>
<dbReference type="InterPro" id="IPR050535">
    <property type="entry name" value="DNA_Repair-Maintenance_Comp"/>
</dbReference>
<dbReference type="Pfam" id="PF00149">
    <property type="entry name" value="Metallophos"/>
    <property type="match status" value="1"/>
</dbReference>
<dbReference type="Proteomes" id="UP000223025">
    <property type="component" value="Segment"/>
</dbReference>
<protein>
    <submittedName>
        <fullName evidence="2">Recombination-related endonuclease</fullName>
    </submittedName>
</protein>
<keyword evidence="2" id="KW-0540">Nuclease</keyword>
<evidence type="ECO:0000259" key="1">
    <source>
        <dbReference type="Pfam" id="PF00149"/>
    </source>
</evidence>
<dbReference type="EMBL" id="MF403008">
    <property type="protein sequence ID" value="ASV44762.1"/>
    <property type="molecule type" value="Genomic_DNA"/>
</dbReference>
<dbReference type="OrthoDB" id="3083at10239"/>
<name>A0A223W009_9CAUD</name>
<dbReference type="PANTHER" id="PTHR30337">
    <property type="entry name" value="COMPONENT OF ATP-DEPENDENT DSDNA EXONUCLEASE"/>
    <property type="match status" value="1"/>
</dbReference>
<keyword evidence="2" id="KW-0378">Hydrolase</keyword>
<keyword evidence="3" id="KW-1185">Reference proteome</keyword>
<dbReference type="InterPro" id="IPR004843">
    <property type="entry name" value="Calcineurin-like_PHP"/>
</dbReference>
<evidence type="ECO:0000313" key="2">
    <source>
        <dbReference type="EMBL" id="ASV44762.1"/>
    </source>
</evidence>
<dbReference type="GeneID" id="40088696"/>